<evidence type="ECO:0000313" key="2">
    <source>
        <dbReference type="EMBL" id="ACJ52580.1"/>
    </source>
</evidence>
<feature type="region of interest" description="Disordered" evidence="1">
    <location>
        <begin position="38"/>
        <end position="73"/>
    </location>
</feature>
<reference evidence="2 3" key="1">
    <citation type="journal article" date="2008" name="Proc. Natl. Acad. Sci. U.S.A.">
        <title>The genome sequence of Bifidobacterium longum subsp. infantis reveals adaptations for milk utilization within the infant microbiome.</title>
        <authorList>
            <person name="Sela D.A."/>
            <person name="Chapman J."/>
            <person name="Adeuya A."/>
            <person name="Kim J.H."/>
            <person name="Chen F."/>
            <person name="Whitehead T.R."/>
            <person name="Lapidus A."/>
            <person name="Rokhsar D.S."/>
            <person name="Lebrilla C.B."/>
            <person name="German J.B."/>
            <person name="Price N.P."/>
            <person name="Richardson P.M."/>
            <person name="Mills D.A."/>
        </authorList>
    </citation>
    <scope>NUCLEOTIDE SEQUENCE [LARGE SCALE GENOMIC DNA]</scope>
    <source>
        <strain evidence="3">ATCC 15697 / DSM 20088 / JCM 1222 / NCTC 11817 / S12 [JGI]</strain>
    </source>
</reference>
<feature type="compositionally biased region" description="Basic and acidic residues" evidence="1">
    <location>
        <begin position="47"/>
        <end position="66"/>
    </location>
</feature>
<dbReference type="EMBL" id="CP001095">
    <property type="protein sequence ID" value="ACJ52580.1"/>
    <property type="molecule type" value="Genomic_DNA"/>
</dbReference>
<gene>
    <name evidence="2" type="ordered locus">Blon_1499</name>
</gene>
<evidence type="ECO:0000256" key="1">
    <source>
        <dbReference type="SAM" id="MobiDB-lite"/>
    </source>
</evidence>
<accession>B7GS00</accession>
<proteinExistence type="predicted"/>
<protein>
    <submittedName>
        <fullName evidence="2">Uncharacterized protein</fullName>
    </submittedName>
</protein>
<dbReference type="Proteomes" id="UP000001360">
    <property type="component" value="Chromosome"/>
</dbReference>
<organism evidence="2 3">
    <name type="scientific">Bifidobacterium longum subsp. infantis (strain ATCC 15697 / DSM 20088 / JCM 1222 / NCTC 11817 / S12)</name>
    <dbReference type="NCBI Taxonomy" id="391904"/>
    <lineage>
        <taxon>Bacteria</taxon>
        <taxon>Bacillati</taxon>
        <taxon>Actinomycetota</taxon>
        <taxon>Actinomycetes</taxon>
        <taxon>Bifidobacteriales</taxon>
        <taxon>Bifidobacteriaceae</taxon>
        <taxon>Bifidobacterium</taxon>
    </lineage>
</organism>
<dbReference type="AlphaFoldDB" id="B7GS00"/>
<name>B7GS00_BIFLS</name>
<evidence type="ECO:0000313" key="3">
    <source>
        <dbReference type="Proteomes" id="UP000001360"/>
    </source>
</evidence>
<dbReference type="KEGG" id="bln:Blon_1499"/>
<sequence length="121" mass="13307">MEGFSAAATVRLATTGRVRNEEKTTPGNLQLFVVQHEAQGDGGTAQETRENAPRARTGLEEKRENTKNQARHAQAHGPCLIACGRTVRVLIARTVMSIILGVHHLSFPWPVEDLNFPRQPS</sequence>